<dbReference type="EMBL" id="LVZM01007911">
    <property type="protein sequence ID" value="OUC46032.1"/>
    <property type="molecule type" value="Genomic_DNA"/>
</dbReference>
<name>A0A1Y3ELI0_9BILA</name>
<keyword evidence="1" id="KW-0040">ANK repeat</keyword>
<gene>
    <name evidence="2" type="ORF">D917_08045</name>
</gene>
<dbReference type="AlphaFoldDB" id="A0A1Y3ELI0"/>
<protein>
    <submittedName>
        <fullName evidence="2">Uncharacterized protein</fullName>
    </submittedName>
</protein>
<feature type="non-terminal residue" evidence="2">
    <location>
        <position position="182"/>
    </location>
</feature>
<evidence type="ECO:0000256" key="1">
    <source>
        <dbReference type="PROSITE-ProRule" id="PRU00023"/>
    </source>
</evidence>
<proteinExistence type="predicted"/>
<reference evidence="2 3" key="1">
    <citation type="submission" date="2015-04" db="EMBL/GenBank/DDBJ databases">
        <title>Draft genome of the roundworm Trichinella nativa.</title>
        <authorList>
            <person name="Mitreva M."/>
        </authorList>
    </citation>
    <scope>NUCLEOTIDE SEQUENCE [LARGE SCALE GENOMIC DNA]</scope>
    <source>
        <strain evidence="2 3">ISS45</strain>
    </source>
</reference>
<dbReference type="Proteomes" id="UP000243006">
    <property type="component" value="Unassembled WGS sequence"/>
</dbReference>
<dbReference type="Gene3D" id="1.25.40.20">
    <property type="entry name" value="Ankyrin repeat-containing domain"/>
    <property type="match status" value="1"/>
</dbReference>
<dbReference type="InterPro" id="IPR036770">
    <property type="entry name" value="Ankyrin_rpt-contain_sf"/>
</dbReference>
<sequence length="182" mass="20211">LLLAIFNPIACFQPREAEHVALLRQSLVNTRQTRTLLARRRWKIAGRIVLGCVRLVRSYCYQTVQTATLHSAMLADNNSPTKNTAYLNSSTQIAHKSSSDYHHHHHLVAFQENLIEKAVMCACEMGNLIDLGNICSVANINFNDISNNELGALPTHVAAVAGQLDVLKFLESRGCDFSLPDK</sequence>
<dbReference type="PROSITE" id="PS50088">
    <property type="entry name" value="ANK_REPEAT"/>
    <property type="match status" value="1"/>
</dbReference>
<evidence type="ECO:0000313" key="3">
    <source>
        <dbReference type="Proteomes" id="UP000243006"/>
    </source>
</evidence>
<comment type="caution">
    <text evidence="2">The sequence shown here is derived from an EMBL/GenBank/DDBJ whole genome shotgun (WGS) entry which is preliminary data.</text>
</comment>
<dbReference type="InterPro" id="IPR002110">
    <property type="entry name" value="Ankyrin_rpt"/>
</dbReference>
<dbReference type="SUPFAM" id="SSF48403">
    <property type="entry name" value="Ankyrin repeat"/>
    <property type="match status" value="1"/>
</dbReference>
<feature type="repeat" description="ANK" evidence="1">
    <location>
        <begin position="150"/>
        <end position="182"/>
    </location>
</feature>
<feature type="non-terminal residue" evidence="2">
    <location>
        <position position="1"/>
    </location>
</feature>
<evidence type="ECO:0000313" key="2">
    <source>
        <dbReference type="EMBL" id="OUC46032.1"/>
    </source>
</evidence>
<dbReference type="PROSITE" id="PS50297">
    <property type="entry name" value="ANK_REP_REGION"/>
    <property type="match status" value="1"/>
</dbReference>
<organism evidence="2 3">
    <name type="scientific">Trichinella nativa</name>
    <dbReference type="NCBI Taxonomy" id="6335"/>
    <lineage>
        <taxon>Eukaryota</taxon>
        <taxon>Metazoa</taxon>
        <taxon>Ecdysozoa</taxon>
        <taxon>Nematoda</taxon>
        <taxon>Enoplea</taxon>
        <taxon>Dorylaimia</taxon>
        <taxon>Trichinellida</taxon>
        <taxon>Trichinellidae</taxon>
        <taxon>Trichinella</taxon>
    </lineage>
</organism>
<accession>A0A1Y3ELI0</accession>